<dbReference type="InterPro" id="IPR058636">
    <property type="entry name" value="Beta-barrel_YknX"/>
</dbReference>
<dbReference type="STRING" id="1797457.A2160_01305"/>
<dbReference type="EMBL" id="MEZK01000024">
    <property type="protein sequence ID" value="OGD62172.1"/>
    <property type="molecule type" value="Genomic_DNA"/>
</dbReference>
<dbReference type="SUPFAM" id="SSF111369">
    <property type="entry name" value="HlyD-like secretion proteins"/>
    <property type="match status" value="1"/>
</dbReference>
<protein>
    <submittedName>
        <fullName evidence="8">Uncharacterized protein</fullName>
    </submittedName>
</protein>
<dbReference type="Pfam" id="PF25975">
    <property type="entry name" value="CzcB_C"/>
    <property type="match status" value="1"/>
</dbReference>
<dbReference type="Gene3D" id="2.40.30.170">
    <property type="match status" value="1"/>
</dbReference>
<comment type="similarity">
    <text evidence="2">Belongs to the membrane fusion protein (MFP) (TC 8.A.1) family.</text>
</comment>
<reference evidence="8 9" key="1">
    <citation type="journal article" date="2016" name="Nat. Commun.">
        <title>Thousands of microbial genomes shed light on interconnected biogeochemical processes in an aquifer system.</title>
        <authorList>
            <person name="Anantharaman K."/>
            <person name="Brown C.T."/>
            <person name="Hug L.A."/>
            <person name="Sharon I."/>
            <person name="Castelle C.J."/>
            <person name="Probst A.J."/>
            <person name="Thomas B.C."/>
            <person name="Singh A."/>
            <person name="Wilkins M.J."/>
            <person name="Karaoz U."/>
            <person name="Brodie E.L."/>
            <person name="Williams K.H."/>
            <person name="Hubbard S.S."/>
            <person name="Banfield J.F."/>
        </authorList>
    </citation>
    <scope>NUCLEOTIDE SEQUENCE [LARGE SCALE GENOMIC DNA]</scope>
</reference>
<dbReference type="PANTHER" id="PTHR32347:SF23">
    <property type="entry name" value="BLL5650 PROTEIN"/>
    <property type="match status" value="1"/>
</dbReference>
<gene>
    <name evidence="8" type="ORF">A2160_01305</name>
</gene>
<feature type="compositionally biased region" description="Low complexity" evidence="4">
    <location>
        <begin position="390"/>
        <end position="409"/>
    </location>
</feature>
<evidence type="ECO:0000313" key="9">
    <source>
        <dbReference type="Proteomes" id="UP000177006"/>
    </source>
</evidence>
<dbReference type="PANTHER" id="PTHR32347">
    <property type="entry name" value="EFFLUX SYSTEM COMPONENT YKNX-RELATED"/>
    <property type="match status" value="1"/>
</dbReference>
<evidence type="ECO:0000313" key="8">
    <source>
        <dbReference type="EMBL" id="OGD62172.1"/>
    </source>
</evidence>
<comment type="caution">
    <text evidence="8">The sequence shown here is derived from an EMBL/GenBank/DDBJ whole genome shotgun (WGS) entry which is preliminary data.</text>
</comment>
<dbReference type="Gene3D" id="6.20.50.140">
    <property type="match status" value="1"/>
</dbReference>
<dbReference type="InterPro" id="IPR006143">
    <property type="entry name" value="RND_pump_MFP"/>
</dbReference>
<feature type="domain" description="Multidrug resistance protein MdtA-like barrel-sandwich hybrid" evidence="5">
    <location>
        <begin position="71"/>
        <end position="242"/>
    </location>
</feature>
<sequence>MNKIQSFFSWILASKIRLILALVLLIGAGFGTYKLFLAKSAQPQYQTATVEKGSIVASVSASGSILSANFVPLTTQAQGTVTQVYIKDGQQVIQGQKLMDIDLTSVGAQKNASNWAAYLSAKNALTTAQTNLFTLQSTMFSKWNVFMTLAQSTTYQNADGSPNLPQRQDAPFNIAQDDWLAAQATYANQQSVVSQTQSSLNSAWLAYQASAPTITAPQAGKVTDITAVPGMSIDGATTAQRVAVIRSEGNPLATFNLSEIDVASAKVGQKATITLDSLPNRSFTGAVMSVDHVGSTTSNVTNYPVIIQFDTNNPEILPNMTASANIITQTKENVLLVPSSAIQTQSGQSVVRILKNNQVQNVTVETGLSSDTQTEIVSGLSEGETVITGTVSTTSSSGNSPFSTFGSGNRTSGGNAVRVIGR</sequence>
<keyword evidence="3" id="KW-0175">Coiled coil</keyword>
<dbReference type="InterPro" id="IPR058649">
    <property type="entry name" value="CzcB_C"/>
</dbReference>
<dbReference type="Pfam" id="PF25917">
    <property type="entry name" value="BSH_RND"/>
    <property type="match status" value="1"/>
</dbReference>
<feature type="domain" description="CzcB-like C-terminal circularly permuted SH3-like" evidence="6">
    <location>
        <begin position="336"/>
        <end position="388"/>
    </location>
</feature>
<dbReference type="Pfam" id="PF25990">
    <property type="entry name" value="Beta-barrel_YknX"/>
    <property type="match status" value="1"/>
</dbReference>
<dbReference type="Gene3D" id="2.40.50.100">
    <property type="match status" value="1"/>
</dbReference>
<dbReference type="AlphaFoldDB" id="A0A1F5E453"/>
<organism evidence="8 9">
    <name type="scientific">Candidatus Beckwithbacteria bacterium RBG_13_42_9</name>
    <dbReference type="NCBI Taxonomy" id="1797457"/>
    <lineage>
        <taxon>Bacteria</taxon>
        <taxon>Candidatus Beckwithiibacteriota</taxon>
    </lineage>
</organism>
<dbReference type="InterPro" id="IPR050465">
    <property type="entry name" value="UPF0194_transport"/>
</dbReference>
<evidence type="ECO:0000256" key="1">
    <source>
        <dbReference type="ARBA" id="ARBA00004196"/>
    </source>
</evidence>
<evidence type="ECO:0000256" key="3">
    <source>
        <dbReference type="ARBA" id="ARBA00023054"/>
    </source>
</evidence>
<name>A0A1F5E453_9BACT</name>
<evidence type="ECO:0000259" key="5">
    <source>
        <dbReference type="Pfam" id="PF25917"/>
    </source>
</evidence>
<dbReference type="NCBIfam" id="TIGR01730">
    <property type="entry name" value="RND_mfp"/>
    <property type="match status" value="1"/>
</dbReference>
<evidence type="ECO:0000256" key="4">
    <source>
        <dbReference type="SAM" id="MobiDB-lite"/>
    </source>
</evidence>
<evidence type="ECO:0000259" key="6">
    <source>
        <dbReference type="Pfam" id="PF25975"/>
    </source>
</evidence>
<proteinExistence type="inferred from homology"/>
<accession>A0A1F5E453</accession>
<comment type="subcellular location">
    <subcellularLocation>
        <location evidence="1">Cell envelope</location>
    </subcellularLocation>
</comment>
<dbReference type="GO" id="GO:0016020">
    <property type="term" value="C:membrane"/>
    <property type="evidence" value="ECO:0007669"/>
    <property type="project" value="InterPro"/>
</dbReference>
<dbReference type="Proteomes" id="UP000177006">
    <property type="component" value="Unassembled WGS sequence"/>
</dbReference>
<evidence type="ECO:0000256" key="2">
    <source>
        <dbReference type="ARBA" id="ARBA00009477"/>
    </source>
</evidence>
<dbReference type="InterPro" id="IPR058625">
    <property type="entry name" value="MdtA-like_BSH"/>
</dbReference>
<dbReference type="GO" id="GO:0022857">
    <property type="term" value="F:transmembrane transporter activity"/>
    <property type="evidence" value="ECO:0007669"/>
    <property type="project" value="InterPro"/>
</dbReference>
<dbReference type="GO" id="GO:0030313">
    <property type="term" value="C:cell envelope"/>
    <property type="evidence" value="ECO:0007669"/>
    <property type="project" value="UniProtKB-SubCell"/>
</dbReference>
<evidence type="ECO:0000259" key="7">
    <source>
        <dbReference type="Pfam" id="PF25990"/>
    </source>
</evidence>
<feature type="region of interest" description="Disordered" evidence="4">
    <location>
        <begin position="390"/>
        <end position="422"/>
    </location>
</feature>
<feature type="domain" description="YknX-like beta-barrel" evidence="7">
    <location>
        <begin position="256"/>
        <end position="326"/>
    </location>
</feature>